<dbReference type="EC" id="1.2.1.3" evidence="3"/>
<proteinExistence type="inferred from homology"/>
<dbReference type="InterPro" id="IPR016162">
    <property type="entry name" value="Ald_DH_N"/>
</dbReference>
<keyword evidence="2 6" id="KW-0560">Oxidoreductase</keyword>
<evidence type="ECO:0000313" key="9">
    <source>
        <dbReference type="EMBL" id="KAH6695365.1"/>
    </source>
</evidence>
<dbReference type="CDD" id="cd01741">
    <property type="entry name" value="GATase1_1"/>
    <property type="match status" value="1"/>
</dbReference>
<dbReference type="InterPro" id="IPR015590">
    <property type="entry name" value="Aldehyde_DH_dom"/>
</dbReference>
<accession>A0A9P8VK13</accession>
<feature type="domain" description="Aldehyde dehydrogenase" evidence="8">
    <location>
        <begin position="229"/>
        <end position="686"/>
    </location>
</feature>
<evidence type="ECO:0000313" key="10">
    <source>
        <dbReference type="Proteomes" id="UP000770015"/>
    </source>
</evidence>
<dbReference type="InterPro" id="IPR044992">
    <property type="entry name" value="ChyE-like"/>
</dbReference>
<dbReference type="PROSITE" id="PS51273">
    <property type="entry name" value="GATASE_TYPE_1"/>
    <property type="match status" value="1"/>
</dbReference>
<feature type="active site" evidence="5">
    <location>
        <position position="460"/>
    </location>
</feature>
<evidence type="ECO:0000256" key="4">
    <source>
        <dbReference type="ARBA" id="ARBA00049194"/>
    </source>
</evidence>
<evidence type="ECO:0000256" key="5">
    <source>
        <dbReference type="PROSITE-ProRule" id="PRU10007"/>
    </source>
</evidence>
<evidence type="ECO:0000259" key="8">
    <source>
        <dbReference type="Pfam" id="PF00171"/>
    </source>
</evidence>
<keyword evidence="10" id="KW-1185">Reference proteome</keyword>
<feature type="domain" description="Glutamine amidotransferase" evidence="7">
    <location>
        <begin position="44"/>
        <end position="197"/>
    </location>
</feature>
<dbReference type="Gene3D" id="3.40.50.880">
    <property type="match status" value="1"/>
</dbReference>
<evidence type="ECO:0000256" key="2">
    <source>
        <dbReference type="ARBA" id="ARBA00023002"/>
    </source>
</evidence>
<evidence type="ECO:0000259" key="7">
    <source>
        <dbReference type="Pfam" id="PF00117"/>
    </source>
</evidence>
<organism evidence="9 10">
    <name type="scientific">Plectosphaerella plurivora</name>
    <dbReference type="NCBI Taxonomy" id="936078"/>
    <lineage>
        <taxon>Eukaryota</taxon>
        <taxon>Fungi</taxon>
        <taxon>Dikarya</taxon>
        <taxon>Ascomycota</taxon>
        <taxon>Pezizomycotina</taxon>
        <taxon>Sordariomycetes</taxon>
        <taxon>Hypocreomycetidae</taxon>
        <taxon>Glomerellales</taxon>
        <taxon>Plectosphaerellaceae</taxon>
        <taxon>Plectosphaerella</taxon>
    </lineage>
</organism>
<dbReference type="SUPFAM" id="SSF52317">
    <property type="entry name" value="Class I glutamine amidotransferase-like"/>
    <property type="match status" value="1"/>
</dbReference>
<dbReference type="FunFam" id="3.40.309.10:FF:000009">
    <property type="entry name" value="Aldehyde dehydrogenase A"/>
    <property type="match status" value="1"/>
</dbReference>
<comment type="catalytic activity">
    <reaction evidence="4">
        <text>an aldehyde + NAD(+) + H2O = a carboxylate + NADH + 2 H(+)</text>
        <dbReference type="Rhea" id="RHEA:16185"/>
        <dbReference type="ChEBI" id="CHEBI:15377"/>
        <dbReference type="ChEBI" id="CHEBI:15378"/>
        <dbReference type="ChEBI" id="CHEBI:17478"/>
        <dbReference type="ChEBI" id="CHEBI:29067"/>
        <dbReference type="ChEBI" id="CHEBI:57540"/>
        <dbReference type="ChEBI" id="CHEBI:57945"/>
        <dbReference type="EC" id="1.2.1.3"/>
    </reaction>
</comment>
<evidence type="ECO:0000256" key="6">
    <source>
        <dbReference type="RuleBase" id="RU003345"/>
    </source>
</evidence>
<dbReference type="AlphaFoldDB" id="A0A9P8VK13"/>
<dbReference type="Gene3D" id="3.40.309.10">
    <property type="entry name" value="Aldehyde Dehydrogenase, Chain A, domain 2"/>
    <property type="match status" value="1"/>
</dbReference>
<dbReference type="Pfam" id="PF00117">
    <property type="entry name" value="GATase"/>
    <property type="match status" value="1"/>
</dbReference>
<dbReference type="InterPro" id="IPR016161">
    <property type="entry name" value="Ald_DH/histidinol_DH"/>
</dbReference>
<sequence length="694" mass="76045">MPRTFRIAVLECDTVIDTIKATRGLYGDIFRDLITRGVTSIKDTDANFEVSSWDVVKGIFPAADDFDGLLLSGSRHTAFENDPWILKLVEYLQDIFKSTEKPVVGICFGHQIIARALGAKVGVSPGGWEISVENINLNGEGQKLLGVPSLNLHQMHRDAVLEVPKDCISIGSSPRCSIQGLYRPGKILTVQAHPEFDGFIMTNILNFRRGVVFDEDMYKEGMSRAEDSHDGVIECFSPSTREIIFKHDGVSVDEARVLVDRSHEAFKTYRKTSLAERKAIMTKALDYLTSQEDVLAKELTSQMGRPISAAASELRTMRKRAEYFLETAEEALSNIPGKVEDGFERWVSRVPIGPVFISSAWNFPWLITINTLAPALLAGDTVLLKPSPQTPLVGDRLKEAFDHAGLPKDVLQILHLGGRHELQAVVQFPKIRQVCFTGSTGGGLAIRRATADRVVPVNLELGGNDPAYVRADADIAWTAGNIVDGAIFNSGQSCCGLERVYVHESIHDEFVAALQKELASYTLGDPFDKSTNVGPVVSPRAAQEIEAQVTDALNKGAVDATPPNASFASPPNTGTYVAPRLLINVNHDMQVMRDETFGPLLPVMKVRDDAEAVELMNDSNFGLTASIWTKDVDVARGLQDEVEAGTVFINRCDFPSPDLSWIGWKDSGLGSTLGPRGFDGFTTLKSHHIRLKQG</sequence>
<gene>
    <name evidence="9" type="ORF">F5X68DRAFT_266828</name>
</gene>
<dbReference type="Proteomes" id="UP000770015">
    <property type="component" value="Unassembled WGS sequence"/>
</dbReference>
<comment type="caution">
    <text evidence="9">The sequence shown here is derived from an EMBL/GenBank/DDBJ whole genome shotgun (WGS) entry which is preliminary data.</text>
</comment>
<protein>
    <recommendedName>
        <fullName evidence="3">aldehyde dehydrogenase (NAD(+))</fullName>
        <ecNumber evidence="3">1.2.1.3</ecNumber>
    </recommendedName>
</protein>
<dbReference type="InterPro" id="IPR017926">
    <property type="entry name" value="GATASE"/>
</dbReference>
<dbReference type="InterPro" id="IPR016163">
    <property type="entry name" value="Ald_DH_C"/>
</dbReference>
<reference evidence="9" key="1">
    <citation type="journal article" date="2021" name="Nat. Commun.">
        <title>Genetic determinants of endophytism in the Arabidopsis root mycobiome.</title>
        <authorList>
            <person name="Mesny F."/>
            <person name="Miyauchi S."/>
            <person name="Thiergart T."/>
            <person name="Pickel B."/>
            <person name="Atanasova L."/>
            <person name="Karlsson M."/>
            <person name="Huettel B."/>
            <person name="Barry K.W."/>
            <person name="Haridas S."/>
            <person name="Chen C."/>
            <person name="Bauer D."/>
            <person name="Andreopoulos W."/>
            <person name="Pangilinan J."/>
            <person name="LaButti K."/>
            <person name="Riley R."/>
            <person name="Lipzen A."/>
            <person name="Clum A."/>
            <person name="Drula E."/>
            <person name="Henrissat B."/>
            <person name="Kohler A."/>
            <person name="Grigoriev I.V."/>
            <person name="Martin F.M."/>
            <person name="Hacquard S."/>
        </authorList>
    </citation>
    <scope>NUCLEOTIDE SEQUENCE</scope>
    <source>
        <strain evidence="9">MPI-SDFR-AT-0117</strain>
    </source>
</reference>
<evidence type="ECO:0000256" key="3">
    <source>
        <dbReference type="ARBA" id="ARBA00024226"/>
    </source>
</evidence>
<dbReference type="InterPro" id="IPR029510">
    <property type="entry name" value="Ald_DH_CS_GLU"/>
</dbReference>
<dbReference type="InterPro" id="IPR029062">
    <property type="entry name" value="Class_I_gatase-like"/>
</dbReference>
<dbReference type="OrthoDB" id="310895at2759"/>
<comment type="similarity">
    <text evidence="1 6">Belongs to the aldehyde dehydrogenase family.</text>
</comment>
<dbReference type="GO" id="GO:0004029">
    <property type="term" value="F:aldehyde dehydrogenase (NAD+) activity"/>
    <property type="evidence" value="ECO:0007669"/>
    <property type="project" value="UniProtKB-EC"/>
</dbReference>
<dbReference type="PANTHER" id="PTHR11699">
    <property type="entry name" value="ALDEHYDE DEHYDROGENASE-RELATED"/>
    <property type="match status" value="1"/>
</dbReference>
<name>A0A9P8VK13_9PEZI</name>
<dbReference type="CDD" id="cd07102">
    <property type="entry name" value="ALDH_EDX86601"/>
    <property type="match status" value="1"/>
</dbReference>
<evidence type="ECO:0000256" key="1">
    <source>
        <dbReference type="ARBA" id="ARBA00009986"/>
    </source>
</evidence>
<dbReference type="Pfam" id="PF00171">
    <property type="entry name" value="Aldedh"/>
    <property type="match status" value="1"/>
</dbReference>
<dbReference type="PROSITE" id="PS00687">
    <property type="entry name" value="ALDEHYDE_DEHYDR_GLU"/>
    <property type="match status" value="1"/>
</dbReference>
<dbReference type="SUPFAM" id="SSF53720">
    <property type="entry name" value="ALDH-like"/>
    <property type="match status" value="1"/>
</dbReference>
<dbReference type="Gene3D" id="3.40.605.10">
    <property type="entry name" value="Aldehyde Dehydrogenase, Chain A, domain 1"/>
    <property type="match status" value="1"/>
</dbReference>
<dbReference type="EMBL" id="JAGSXJ010000002">
    <property type="protein sequence ID" value="KAH6695365.1"/>
    <property type="molecule type" value="Genomic_DNA"/>
</dbReference>